<evidence type="ECO:0000313" key="1">
    <source>
        <dbReference type="EMBL" id="OJA14464.1"/>
    </source>
</evidence>
<dbReference type="AlphaFoldDB" id="A0A1J8QM31"/>
<proteinExistence type="predicted"/>
<dbReference type="Proteomes" id="UP000183567">
    <property type="component" value="Unassembled WGS sequence"/>
</dbReference>
<sequence length="22" mass="2668">MPYQARFLMWLSQKKSLPSRSI</sequence>
<accession>A0A1J8QM31</accession>
<gene>
    <name evidence="1" type="ORF">AZE42_10879</name>
</gene>
<reference evidence="1 2" key="1">
    <citation type="submission" date="2016-03" db="EMBL/GenBank/DDBJ databases">
        <title>Comparative genomics of the ectomycorrhizal sister species Rhizopogon vinicolor and Rhizopogon vesiculosus (Basidiomycota: Boletales) reveals a divergence of the mating type B locus.</title>
        <authorList>
            <person name="Mujic A.B."/>
            <person name="Kuo A."/>
            <person name="Tritt A."/>
            <person name="Lipzen A."/>
            <person name="Chen C."/>
            <person name="Johnson J."/>
            <person name="Sharma A."/>
            <person name="Barry K."/>
            <person name="Grigoriev I.V."/>
            <person name="Spatafora J.W."/>
        </authorList>
    </citation>
    <scope>NUCLEOTIDE SEQUENCE [LARGE SCALE GENOMIC DNA]</scope>
    <source>
        <strain evidence="1 2">AM-OR11-056</strain>
    </source>
</reference>
<evidence type="ECO:0000313" key="2">
    <source>
        <dbReference type="Proteomes" id="UP000183567"/>
    </source>
</evidence>
<comment type="caution">
    <text evidence="1">The sequence shown here is derived from an EMBL/GenBank/DDBJ whole genome shotgun (WGS) entry which is preliminary data.</text>
</comment>
<dbReference type="EMBL" id="LVVM01003651">
    <property type="protein sequence ID" value="OJA14464.1"/>
    <property type="molecule type" value="Genomic_DNA"/>
</dbReference>
<organism evidence="1 2">
    <name type="scientific">Rhizopogon vesiculosus</name>
    <dbReference type="NCBI Taxonomy" id="180088"/>
    <lineage>
        <taxon>Eukaryota</taxon>
        <taxon>Fungi</taxon>
        <taxon>Dikarya</taxon>
        <taxon>Basidiomycota</taxon>
        <taxon>Agaricomycotina</taxon>
        <taxon>Agaricomycetes</taxon>
        <taxon>Agaricomycetidae</taxon>
        <taxon>Boletales</taxon>
        <taxon>Suillineae</taxon>
        <taxon>Rhizopogonaceae</taxon>
        <taxon>Rhizopogon</taxon>
    </lineage>
</organism>
<keyword evidence="2" id="KW-1185">Reference proteome</keyword>
<name>A0A1J8QM31_9AGAM</name>
<protein>
    <submittedName>
        <fullName evidence="1">Uncharacterized protein</fullName>
    </submittedName>
</protein>
<feature type="non-terminal residue" evidence="1">
    <location>
        <position position="22"/>
    </location>
</feature>